<accession>A0AA86S2N5</accession>
<evidence type="ECO:0000313" key="1">
    <source>
        <dbReference type="EMBL" id="CAJ1864143.1"/>
    </source>
</evidence>
<dbReference type="AlphaFoldDB" id="A0AA86S2N5"/>
<protein>
    <submittedName>
        <fullName evidence="1">Uncharacterized protein</fullName>
    </submittedName>
</protein>
<proteinExistence type="predicted"/>
<dbReference type="EMBL" id="OY731398">
    <property type="protein sequence ID" value="CAJ1864143.1"/>
    <property type="molecule type" value="Genomic_DNA"/>
</dbReference>
<keyword evidence="2" id="KW-1185">Reference proteome</keyword>
<dbReference type="Proteomes" id="UP001189624">
    <property type="component" value="Chromosome 1"/>
</dbReference>
<sequence length="100" mass="10875">MQTLVVLNSDVDQSTLKDHNMGKRTPICVILSLLESLENLASCGKISEMIHCDSIPLVYQNGVVNKIELASRGMALDLLLGQLLVSCLGTSILSHYGIYN</sequence>
<reference evidence="1" key="1">
    <citation type="submission" date="2023-10" db="EMBL/GenBank/DDBJ databases">
        <authorList>
            <person name="Domelevo Entfellner J.-B."/>
        </authorList>
    </citation>
    <scope>NUCLEOTIDE SEQUENCE</scope>
</reference>
<dbReference type="Gramene" id="rna-AYBTSS11_LOCUS2251">
    <property type="protein sequence ID" value="CAJ1864143.1"/>
    <property type="gene ID" value="gene-AYBTSS11_LOCUS2251"/>
</dbReference>
<name>A0AA86S2N5_9FABA</name>
<organism evidence="1 2">
    <name type="scientific">Sphenostylis stenocarpa</name>
    <dbReference type="NCBI Taxonomy" id="92480"/>
    <lineage>
        <taxon>Eukaryota</taxon>
        <taxon>Viridiplantae</taxon>
        <taxon>Streptophyta</taxon>
        <taxon>Embryophyta</taxon>
        <taxon>Tracheophyta</taxon>
        <taxon>Spermatophyta</taxon>
        <taxon>Magnoliopsida</taxon>
        <taxon>eudicotyledons</taxon>
        <taxon>Gunneridae</taxon>
        <taxon>Pentapetalae</taxon>
        <taxon>rosids</taxon>
        <taxon>fabids</taxon>
        <taxon>Fabales</taxon>
        <taxon>Fabaceae</taxon>
        <taxon>Papilionoideae</taxon>
        <taxon>50 kb inversion clade</taxon>
        <taxon>NPAAA clade</taxon>
        <taxon>indigoferoid/millettioid clade</taxon>
        <taxon>Phaseoleae</taxon>
        <taxon>Sphenostylis</taxon>
    </lineage>
</organism>
<evidence type="ECO:0000313" key="2">
    <source>
        <dbReference type="Proteomes" id="UP001189624"/>
    </source>
</evidence>
<gene>
    <name evidence="1" type="ORF">AYBTSS11_LOCUS2251</name>
</gene>